<feature type="domain" description="PPM-type phosphatase" evidence="7">
    <location>
        <begin position="705"/>
        <end position="983"/>
    </location>
</feature>
<dbReference type="InterPro" id="IPR015655">
    <property type="entry name" value="PP2C"/>
</dbReference>
<feature type="compositionally biased region" description="Pro residues" evidence="6">
    <location>
        <begin position="621"/>
        <end position="632"/>
    </location>
</feature>
<comment type="similarity">
    <text evidence="5">Belongs to the PP2C family.</text>
</comment>
<accession>A0A0G4GC43</accession>
<dbReference type="GO" id="GO:0046872">
    <property type="term" value="F:metal ion binding"/>
    <property type="evidence" value="ECO:0007669"/>
    <property type="project" value="UniProtKB-KW"/>
</dbReference>
<dbReference type="EMBL" id="CDMZ01001079">
    <property type="protein sequence ID" value="CEM26827.1"/>
    <property type="molecule type" value="Genomic_DNA"/>
</dbReference>
<dbReference type="Pfam" id="PF00481">
    <property type="entry name" value="PP2C"/>
    <property type="match status" value="1"/>
</dbReference>
<feature type="region of interest" description="Disordered" evidence="6">
    <location>
        <begin position="98"/>
        <end position="126"/>
    </location>
</feature>
<feature type="compositionally biased region" description="Pro residues" evidence="6">
    <location>
        <begin position="316"/>
        <end position="327"/>
    </location>
</feature>
<evidence type="ECO:0000256" key="3">
    <source>
        <dbReference type="ARBA" id="ARBA00022801"/>
    </source>
</evidence>
<reference evidence="8" key="1">
    <citation type="submission" date="2014-11" db="EMBL/GenBank/DDBJ databases">
        <authorList>
            <person name="Otto D Thomas"/>
            <person name="Naeem Raeece"/>
        </authorList>
    </citation>
    <scope>NUCLEOTIDE SEQUENCE</scope>
</reference>
<comment type="subcellular location">
    <subcellularLocation>
        <location evidence="1">Membrane</location>
        <topology evidence="1">Peripheral membrane protein</topology>
    </subcellularLocation>
</comment>
<dbReference type="PROSITE" id="PS01032">
    <property type="entry name" value="PPM_1"/>
    <property type="match status" value="1"/>
</dbReference>
<proteinExistence type="inferred from homology"/>
<evidence type="ECO:0000259" key="7">
    <source>
        <dbReference type="PROSITE" id="PS51746"/>
    </source>
</evidence>
<feature type="compositionally biased region" description="Polar residues" evidence="6">
    <location>
        <begin position="168"/>
        <end position="184"/>
    </location>
</feature>
<dbReference type="GO" id="GO:0016020">
    <property type="term" value="C:membrane"/>
    <property type="evidence" value="ECO:0007669"/>
    <property type="project" value="UniProtKB-SubCell"/>
</dbReference>
<evidence type="ECO:0000256" key="5">
    <source>
        <dbReference type="RuleBase" id="RU003465"/>
    </source>
</evidence>
<dbReference type="InterPro" id="IPR036457">
    <property type="entry name" value="PPM-type-like_dom_sf"/>
</dbReference>
<organism evidence="8">
    <name type="scientific">Chromera velia CCMP2878</name>
    <dbReference type="NCBI Taxonomy" id="1169474"/>
    <lineage>
        <taxon>Eukaryota</taxon>
        <taxon>Sar</taxon>
        <taxon>Alveolata</taxon>
        <taxon>Colpodellida</taxon>
        <taxon>Chromeraceae</taxon>
        <taxon>Chromera</taxon>
    </lineage>
</organism>
<evidence type="ECO:0000256" key="1">
    <source>
        <dbReference type="ARBA" id="ARBA00004170"/>
    </source>
</evidence>
<dbReference type="SMART" id="SM00331">
    <property type="entry name" value="PP2C_SIG"/>
    <property type="match status" value="1"/>
</dbReference>
<feature type="compositionally biased region" description="Low complexity" evidence="6">
    <location>
        <begin position="276"/>
        <end position="286"/>
    </location>
</feature>
<dbReference type="SUPFAM" id="SSF81606">
    <property type="entry name" value="PP2C-like"/>
    <property type="match status" value="1"/>
</dbReference>
<keyword evidence="3 5" id="KW-0378">Hydrolase</keyword>
<keyword evidence="2" id="KW-0479">Metal-binding</keyword>
<feature type="compositionally biased region" description="Low complexity" evidence="6">
    <location>
        <begin position="328"/>
        <end position="358"/>
    </location>
</feature>
<dbReference type="Gene3D" id="3.60.40.10">
    <property type="entry name" value="PPM-type phosphatase domain"/>
    <property type="match status" value="1"/>
</dbReference>
<protein>
    <recommendedName>
        <fullName evidence="7">PPM-type phosphatase domain-containing protein</fullName>
    </recommendedName>
</protein>
<name>A0A0G4GC43_9ALVE</name>
<feature type="compositionally biased region" description="Basic and acidic residues" evidence="6">
    <location>
        <begin position="544"/>
        <end position="571"/>
    </location>
</feature>
<feature type="region of interest" description="Disordered" evidence="6">
    <location>
        <begin position="989"/>
        <end position="1008"/>
    </location>
</feature>
<evidence type="ECO:0000256" key="4">
    <source>
        <dbReference type="ARBA" id="ARBA00022912"/>
    </source>
</evidence>
<dbReference type="InterPro" id="IPR000222">
    <property type="entry name" value="PP2C_BS"/>
</dbReference>
<dbReference type="AlphaFoldDB" id="A0A0G4GC43"/>
<keyword evidence="4 5" id="KW-0904">Protein phosphatase</keyword>
<dbReference type="CDD" id="cd00143">
    <property type="entry name" value="PP2Cc"/>
    <property type="match status" value="1"/>
</dbReference>
<gene>
    <name evidence="8" type="ORF">Cvel_21260</name>
</gene>
<feature type="region of interest" description="Disordered" evidence="6">
    <location>
        <begin position="140"/>
        <end position="358"/>
    </location>
</feature>
<feature type="region of interest" description="Disordered" evidence="6">
    <location>
        <begin position="614"/>
        <end position="651"/>
    </location>
</feature>
<evidence type="ECO:0000313" key="8">
    <source>
        <dbReference type="EMBL" id="CEM26827.1"/>
    </source>
</evidence>
<feature type="region of interest" description="Disordered" evidence="6">
    <location>
        <begin position="518"/>
        <end position="590"/>
    </location>
</feature>
<dbReference type="GO" id="GO:0004722">
    <property type="term" value="F:protein serine/threonine phosphatase activity"/>
    <property type="evidence" value="ECO:0007669"/>
    <property type="project" value="InterPro"/>
</dbReference>
<dbReference type="PROSITE" id="PS51746">
    <property type="entry name" value="PPM_2"/>
    <property type="match status" value="1"/>
</dbReference>
<evidence type="ECO:0000256" key="6">
    <source>
        <dbReference type="SAM" id="MobiDB-lite"/>
    </source>
</evidence>
<evidence type="ECO:0000256" key="2">
    <source>
        <dbReference type="ARBA" id="ARBA00022723"/>
    </source>
</evidence>
<dbReference type="SMART" id="SM00332">
    <property type="entry name" value="PP2Cc"/>
    <property type="match status" value="1"/>
</dbReference>
<feature type="compositionally biased region" description="Polar residues" evidence="6">
    <location>
        <begin position="194"/>
        <end position="212"/>
    </location>
</feature>
<dbReference type="VEuPathDB" id="CryptoDB:Cvel_21260"/>
<dbReference type="PANTHER" id="PTHR47992">
    <property type="entry name" value="PROTEIN PHOSPHATASE"/>
    <property type="match status" value="1"/>
</dbReference>
<dbReference type="InterPro" id="IPR001932">
    <property type="entry name" value="PPM-type_phosphatase-like_dom"/>
</dbReference>
<sequence>MLQWGLTLSEKTLLRLALMEIFVYKEEGCRPLLLQSAANGRIIAKVPWAGATVHSGKPPVPSPETATQQLVAEETEEERTWNFRIERALALSHGTLTKEGHLLPPKSSAANAQEAAEAEERAGPDEATAMDVLDSAMETAATGGEGGGEGDATTVGSGSAPAGADTEMGTNSPVHPSVEPSNGTADGAPDGSSVVASPTSANTEDTPMQDAQTPGGASKSEDVGDSLASNLSGEGGNNGAGLDLSDSDRPESAGGDTLVDVIMETAERRDGGGLPASGSPISPSSGVEGGVDDGDGVGGRAVEGLLEESPVQADPPDLPASSDPPPVKAAAAPALSEESAAAGPPAGAPSVSVSATTAAGVKEDAEGIDEIMEDAESLKDSSGGATVDSASLQGYTASAAGESSDDHTIIVEKGGEEAEAWEAGLCGPFFVRRTPEPVGWGWWDLVDLGDPQGQNGDPTASSGVVRGTCRWRRKGGGLDMCLALSPHTLCCMGKTWLESQPKHWEIYFDPIHMEESGSSSTAAASSSCSSSQPPSPSSKAAAEPGKKAGGGKDKGGKGGKGGKEKDEDKGFSMKSSLRFSFGPPSESLWTDPEDLSRRLEFLLGGPDWKHQFPLDSLQRVPTPPELNLPSLPPSKEKEKENEGTPARPPHVPAVPIGLFAVRLANQTIIPPSECWLALQKDQDTCLRPGDVFRIGKLEFSVLRFNVGCAGEQGFRQQMEDEDVSLQDMGVAEKRLCSFFAVYDGHGGRTCAEFVRDNLHMKILKRLRGKGGIDSARRAFRFLHGSLLEAFRDTDEAFLRHKELSRPGSGCAAVVVILVGGWIWCANCGDSRAVLCRGGKAVQLSSDHKPDREDELHRISKAGGFVSFRRVLGRLAVSRAFGDFDYKVRTDTQESGRTDQAPLVTSVPEVRVERLQHNDDFLLLACDGLFDVFTSQEAVDFVREGLSKMRKNEQDPQKVVQELIREAIRTRRSRDNVTAILLTFKRSVEPPRTHAASAQQQGGQGQVRK</sequence>
<feature type="compositionally biased region" description="Low complexity" evidence="6">
    <location>
        <begin position="518"/>
        <end position="543"/>
    </location>
</feature>